<feature type="domain" description="Acyl-CoA oxidase C-alpha1" evidence="1">
    <location>
        <begin position="266"/>
        <end position="392"/>
    </location>
</feature>
<gene>
    <name evidence="2" type="ORF">CERSUDRAFT_119122</name>
</gene>
<evidence type="ECO:0000259" key="1">
    <source>
        <dbReference type="Pfam" id="PF22924"/>
    </source>
</evidence>
<dbReference type="GO" id="GO:0005504">
    <property type="term" value="F:fatty acid binding"/>
    <property type="evidence" value="ECO:0007669"/>
    <property type="project" value="TreeGrafter"/>
</dbReference>
<dbReference type="Gene3D" id="2.40.110.10">
    <property type="entry name" value="Butyryl-CoA Dehydrogenase, subunit A, domain 2"/>
    <property type="match status" value="1"/>
</dbReference>
<dbReference type="EMBL" id="KB445813">
    <property type="protein sequence ID" value="EMD32148.1"/>
    <property type="molecule type" value="Genomic_DNA"/>
</dbReference>
<dbReference type="GO" id="GO:0033540">
    <property type="term" value="P:fatty acid beta-oxidation using acyl-CoA oxidase"/>
    <property type="evidence" value="ECO:0007669"/>
    <property type="project" value="TreeGrafter"/>
</dbReference>
<dbReference type="PANTHER" id="PTHR10909:SF382">
    <property type="entry name" value="ACYL-COENZYME A OXIDASE"/>
    <property type="match status" value="1"/>
</dbReference>
<dbReference type="OrthoDB" id="538336at2759"/>
<dbReference type="InterPro" id="IPR055060">
    <property type="entry name" value="ACOX_C_alpha1"/>
</dbReference>
<dbReference type="SUPFAM" id="SSF47203">
    <property type="entry name" value="Acyl-CoA dehydrogenase C-terminal domain-like"/>
    <property type="match status" value="1"/>
</dbReference>
<dbReference type="GO" id="GO:0071949">
    <property type="term" value="F:FAD binding"/>
    <property type="evidence" value="ECO:0007669"/>
    <property type="project" value="InterPro"/>
</dbReference>
<reference evidence="2 3" key="1">
    <citation type="journal article" date="2012" name="Proc. Natl. Acad. Sci. U.S.A.">
        <title>Comparative genomics of Ceriporiopsis subvermispora and Phanerochaete chrysosporium provide insight into selective ligninolysis.</title>
        <authorList>
            <person name="Fernandez-Fueyo E."/>
            <person name="Ruiz-Duenas F.J."/>
            <person name="Ferreira P."/>
            <person name="Floudas D."/>
            <person name="Hibbett D.S."/>
            <person name="Canessa P."/>
            <person name="Larrondo L.F."/>
            <person name="James T.Y."/>
            <person name="Seelenfreund D."/>
            <person name="Lobos S."/>
            <person name="Polanco R."/>
            <person name="Tello M."/>
            <person name="Honda Y."/>
            <person name="Watanabe T."/>
            <person name="Watanabe T."/>
            <person name="Ryu J.S."/>
            <person name="Kubicek C.P."/>
            <person name="Schmoll M."/>
            <person name="Gaskell J."/>
            <person name="Hammel K.E."/>
            <person name="St John F.J."/>
            <person name="Vanden Wymelenberg A."/>
            <person name="Sabat G."/>
            <person name="Splinter BonDurant S."/>
            <person name="Syed K."/>
            <person name="Yadav J.S."/>
            <person name="Doddapaneni H."/>
            <person name="Subramanian V."/>
            <person name="Lavin J.L."/>
            <person name="Oguiza J.A."/>
            <person name="Perez G."/>
            <person name="Pisabarro A.G."/>
            <person name="Ramirez L."/>
            <person name="Santoyo F."/>
            <person name="Master E."/>
            <person name="Coutinho P.M."/>
            <person name="Henrissat B."/>
            <person name="Lombard V."/>
            <person name="Magnuson J.K."/>
            <person name="Kuees U."/>
            <person name="Hori C."/>
            <person name="Igarashi K."/>
            <person name="Samejima M."/>
            <person name="Held B.W."/>
            <person name="Barry K.W."/>
            <person name="LaButti K.M."/>
            <person name="Lapidus A."/>
            <person name="Lindquist E.A."/>
            <person name="Lucas S.M."/>
            <person name="Riley R."/>
            <person name="Salamov A.A."/>
            <person name="Hoffmeister D."/>
            <person name="Schwenk D."/>
            <person name="Hadar Y."/>
            <person name="Yarden O."/>
            <person name="de Vries R.P."/>
            <person name="Wiebenga A."/>
            <person name="Stenlid J."/>
            <person name="Eastwood D."/>
            <person name="Grigoriev I.V."/>
            <person name="Berka R.M."/>
            <person name="Blanchette R.A."/>
            <person name="Kersten P."/>
            <person name="Martinez A.T."/>
            <person name="Vicuna R."/>
            <person name="Cullen D."/>
        </authorList>
    </citation>
    <scope>NUCLEOTIDE SEQUENCE [LARGE SCALE GENOMIC DNA]</scope>
    <source>
        <strain evidence="2 3">B</strain>
    </source>
</reference>
<dbReference type="GO" id="GO:0003997">
    <property type="term" value="F:acyl-CoA oxidase activity"/>
    <property type="evidence" value="ECO:0007669"/>
    <property type="project" value="InterPro"/>
</dbReference>
<dbReference type="Proteomes" id="UP000016930">
    <property type="component" value="Unassembled WGS sequence"/>
</dbReference>
<dbReference type="InterPro" id="IPR009100">
    <property type="entry name" value="AcylCoA_DH/oxidase_NM_dom_sf"/>
</dbReference>
<dbReference type="SUPFAM" id="SSF56645">
    <property type="entry name" value="Acyl-CoA dehydrogenase NM domain-like"/>
    <property type="match status" value="1"/>
</dbReference>
<dbReference type="PANTHER" id="PTHR10909">
    <property type="entry name" value="ELECTRON TRANSPORT OXIDOREDUCTASE"/>
    <property type="match status" value="1"/>
</dbReference>
<keyword evidence="3" id="KW-1185">Reference proteome</keyword>
<dbReference type="GO" id="GO:0055088">
    <property type="term" value="P:lipid homeostasis"/>
    <property type="evidence" value="ECO:0007669"/>
    <property type="project" value="TreeGrafter"/>
</dbReference>
<name>M2Q5P7_CERS8</name>
<dbReference type="Pfam" id="PF22924">
    <property type="entry name" value="ACOX_C_alpha1"/>
    <property type="match status" value="1"/>
</dbReference>
<dbReference type="AlphaFoldDB" id="M2Q5P7"/>
<dbReference type="InterPro" id="IPR036250">
    <property type="entry name" value="AcylCo_DH-like_C"/>
</dbReference>
<dbReference type="HOGENOM" id="CLU_028041_1_0_1"/>
<dbReference type="STRING" id="914234.M2Q5P7"/>
<dbReference type="GO" id="GO:0005777">
    <property type="term" value="C:peroxisome"/>
    <property type="evidence" value="ECO:0007669"/>
    <property type="project" value="InterPro"/>
</dbReference>
<sequence length="561" mass="61062">MSTSSRATLPLLDTPVFKTSVYSLDARQRAWLSYAKAKAIGLAHNVTINDLVTLNSNFWDLHTDPMVLVDGAAITLVTIQYNLCAGTIAEQISKRPDLIPLVEDLLQFRKLGQYMLTEVGHGLDAARLETTATLLPSGEFSLNSPTPQSAKFMPPTMPAGTPCIAVVFARLIVDGDDRGIRPFVVPLNDGQQMCKGVESKLLPPRGGSHPVNHALTSFHNVRLPGSALLGSLEKPRGRVSPVHSTWSRVAVGSIALGCLALPMMQCYATVGVMYSLRRKVNKGTPILEFRTQQIPVLAATAQACMAQALRTRAIRLFSDFTLDAQVRHGMAIIYKAIMVQHSQSSSVTVGERCGAQGLFSHNQFTTLYNEMQGLGIAEGDIVVLSIKLATELVLGRYSMPPPDNPTSLLARHEAGLMDEARQVLADIKHNSADINRLLLPRCQPLVEAIGHRMAYDAAVAAGVMPSVIDLYVANIVKLDPAWYSENATLPRHAQDQMAAKAMDEVLPHLPSLIRDMDVLPYIRAPIVSDERWSAFVDTLPVSVGNGHMDVSDDTKLVRAML</sequence>
<dbReference type="InterPro" id="IPR012258">
    <property type="entry name" value="Acyl-CoA_oxidase"/>
</dbReference>
<dbReference type="Gene3D" id="1.20.140.10">
    <property type="entry name" value="Butyryl-CoA Dehydrogenase, subunit A, domain 3"/>
    <property type="match status" value="1"/>
</dbReference>
<evidence type="ECO:0000313" key="3">
    <source>
        <dbReference type="Proteomes" id="UP000016930"/>
    </source>
</evidence>
<dbReference type="InterPro" id="IPR046373">
    <property type="entry name" value="Acyl-CoA_Oxase/DH_mid-dom_sf"/>
</dbReference>
<proteinExistence type="predicted"/>
<evidence type="ECO:0000313" key="2">
    <source>
        <dbReference type="EMBL" id="EMD32148.1"/>
    </source>
</evidence>
<protein>
    <recommendedName>
        <fullName evidence="1">Acyl-CoA oxidase C-alpha1 domain-containing protein</fullName>
    </recommendedName>
</protein>
<organism evidence="2 3">
    <name type="scientific">Ceriporiopsis subvermispora (strain B)</name>
    <name type="common">White-rot fungus</name>
    <name type="synonym">Gelatoporia subvermispora</name>
    <dbReference type="NCBI Taxonomy" id="914234"/>
    <lineage>
        <taxon>Eukaryota</taxon>
        <taxon>Fungi</taxon>
        <taxon>Dikarya</taxon>
        <taxon>Basidiomycota</taxon>
        <taxon>Agaricomycotina</taxon>
        <taxon>Agaricomycetes</taxon>
        <taxon>Polyporales</taxon>
        <taxon>Gelatoporiaceae</taxon>
        <taxon>Gelatoporia</taxon>
    </lineage>
</organism>
<accession>M2Q5P7</accession>